<gene>
    <name evidence="1" type="ORF">B1B_05298</name>
</gene>
<feature type="non-terminal residue" evidence="1">
    <location>
        <position position="1"/>
    </location>
</feature>
<dbReference type="GO" id="GO:0032259">
    <property type="term" value="P:methylation"/>
    <property type="evidence" value="ECO:0007669"/>
    <property type="project" value="UniProtKB-KW"/>
</dbReference>
<dbReference type="GO" id="GO:0008168">
    <property type="term" value="F:methyltransferase activity"/>
    <property type="evidence" value="ECO:0007669"/>
    <property type="project" value="UniProtKB-KW"/>
</dbReference>
<dbReference type="InterPro" id="IPR029063">
    <property type="entry name" value="SAM-dependent_MTases_sf"/>
</dbReference>
<reference evidence="1" key="1">
    <citation type="submission" date="2013-08" db="EMBL/GenBank/DDBJ databases">
        <authorList>
            <person name="Mendez C."/>
            <person name="Richter M."/>
            <person name="Ferrer M."/>
            <person name="Sanchez J."/>
        </authorList>
    </citation>
    <scope>NUCLEOTIDE SEQUENCE</scope>
</reference>
<dbReference type="AlphaFoldDB" id="T1BJA7"/>
<dbReference type="Gene3D" id="3.40.50.150">
    <property type="entry name" value="Vaccinia Virus protein VP39"/>
    <property type="match status" value="1"/>
</dbReference>
<keyword evidence="1" id="KW-0489">Methyltransferase</keyword>
<sequence length="48" mass="5112">ICLLDCKVPEQERFKALIEGAGFCNVAYRNLSGGIVAIHSGEKPHGAV</sequence>
<accession>T1BJA7</accession>
<reference evidence="1" key="2">
    <citation type="journal article" date="2014" name="ISME J.">
        <title>Microbial stratification in low pH oxic and suboxic macroscopic growths along an acid mine drainage.</title>
        <authorList>
            <person name="Mendez-Garcia C."/>
            <person name="Mesa V."/>
            <person name="Sprenger R.R."/>
            <person name="Richter M."/>
            <person name="Diez M.S."/>
            <person name="Solano J."/>
            <person name="Bargiela R."/>
            <person name="Golyshina O.V."/>
            <person name="Manteca A."/>
            <person name="Ramos J.L."/>
            <person name="Gallego J.R."/>
            <person name="Llorente I."/>
            <person name="Martins Dos Santos V.A."/>
            <person name="Jensen O.N."/>
            <person name="Pelaez A.I."/>
            <person name="Sanchez J."/>
            <person name="Ferrer M."/>
        </authorList>
    </citation>
    <scope>NUCLEOTIDE SEQUENCE</scope>
</reference>
<protein>
    <submittedName>
        <fullName evidence="1">Ubiquinone/menaquinone biosynthesis methyltransferase ubiE</fullName>
    </submittedName>
</protein>
<proteinExistence type="predicted"/>
<evidence type="ECO:0000313" key="1">
    <source>
        <dbReference type="EMBL" id="EQD69862.1"/>
    </source>
</evidence>
<keyword evidence="1" id="KW-0830">Ubiquinone</keyword>
<organism evidence="1">
    <name type="scientific">mine drainage metagenome</name>
    <dbReference type="NCBI Taxonomy" id="410659"/>
    <lineage>
        <taxon>unclassified sequences</taxon>
        <taxon>metagenomes</taxon>
        <taxon>ecological metagenomes</taxon>
    </lineage>
</organism>
<dbReference type="EMBL" id="AUZY01003350">
    <property type="protein sequence ID" value="EQD69862.1"/>
    <property type="molecule type" value="Genomic_DNA"/>
</dbReference>
<keyword evidence="1" id="KW-0808">Transferase</keyword>
<name>T1BJA7_9ZZZZ</name>
<dbReference type="Pfam" id="PF01209">
    <property type="entry name" value="Ubie_methyltran"/>
    <property type="match status" value="1"/>
</dbReference>
<comment type="caution">
    <text evidence="1">The sequence shown here is derived from an EMBL/GenBank/DDBJ whole genome shotgun (WGS) entry which is preliminary data.</text>
</comment>